<proteinExistence type="predicted"/>
<protein>
    <recommendedName>
        <fullName evidence="1">Glycosyltransferase subfamily 4-like N-terminal domain-containing protein</fullName>
    </recommendedName>
</protein>
<sequence length="219" mass="25221">MYGAPNPFLSMKNKKNKDRKEKSILFIVNDIDFFLSHRKKIGLKAKEVGYRFIVCAPKNKNINILTGLGLEYFEYSLSRGSRNIIKELRSFFSLFFLINKIDPDVLHLVTIKPIVYGGLIARLKGNIPILVAFPGLGHLYTSKNIISTISRFVVNKIYRFIFTNPNYKVIFQNNVDSKQIAKVANLETNNIFYTYGSGVDLKEFPFSPLNDFLEIKFLF</sequence>
<evidence type="ECO:0000313" key="2">
    <source>
        <dbReference type="EMBL" id="SVE22913.1"/>
    </source>
</evidence>
<gene>
    <name evidence="2" type="ORF">METZ01_LOCUS475767</name>
</gene>
<feature type="non-terminal residue" evidence="2">
    <location>
        <position position="219"/>
    </location>
</feature>
<accession>A0A383BSX1</accession>
<name>A0A383BSX1_9ZZZZ</name>
<dbReference type="Gene3D" id="3.40.50.2000">
    <property type="entry name" value="Glycogen Phosphorylase B"/>
    <property type="match status" value="1"/>
</dbReference>
<evidence type="ECO:0000259" key="1">
    <source>
        <dbReference type="Pfam" id="PF13477"/>
    </source>
</evidence>
<dbReference type="EMBL" id="UINC01202896">
    <property type="protein sequence ID" value="SVE22913.1"/>
    <property type="molecule type" value="Genomic_DNA"/>
</dbReference>
<dbReference type="AlphaFoldDB" id="A0A383BSX1"/>
<reference evidence="2" key="1">
    <citation type="submission" date="2018-05" db="EMBL/GenBank/DDBJ databases">
        <authorList>
            <person name="Lanie J.A."/>
            <person name="Ng W.-L."/>
            <person name="Kazmierczak K.M."/>
            <person name="Andrzejewski T.M."/>
            <person name="Davidsen T.M."/>
            <person name="Wayne K.J."/>
            <person name="Tettelin H."/>
            <person name="Glass J.I."/>
            <person name="Rusch D."/>
            <person name="Podicherti R."/>
            <person name="Tsui H.-C.T."/>
            <person name="Winkler M.E."/>
        </authorList>
    </citation>
    <scope>NUCLEOTIDE SEQUENCE</scope>
</reference>
<organism evidence="2">
    <name type="scientific">marine metagenome</name>
    <dbReference type="NCBI Taxonomy" id="408172"/>
    <lineage>
        <taxon>unclassified sequences</taxon>
        <taxon>metagenomes</taxon>
        <taxon>ecological metagenomes</taxon>
    </lineage>
</organism>
<dbReference type="Pfam" id="PF13477">
    <property type="entry name" value="Glyco_trans_4_2"/>
    <property type="match status" value="1"/>
</dbReference>
<dbReference type="SUPFAM" id="SSF53756">
    <property type="entry name" value="UDP-Glycosyltransferase/glycogen phosphorylase"/>
    <property type="match status" value="1"/>
</dbReference>
<feature type="domain" description="Glycosyltransferase subfamily 4-like N-terminal" evidence="1">
    <location>
        <begin position="24"/>
        <end position="163"/>
    </location>
</feature>
<dbReference type="InterPro" id="IPR028098">
    <property type="entry name" value="Glyco_trans_4-like_N"/>
</dbReference>